<dbReference type="PANTHER" id="PTHR33055">
    <property type="entry name" value="TRANSPOSASE FOR INSERTION SEQUENCE ELEMENT IS1111A"/>
    <property type="match status" value="1"/>
</dbReference>
<sequence>MAADEPKGDHFSARTRLRRAEIPGREDVPRSGDEVVRGHSAPEELRDQLRNLTRMQLIRTCATWRPDTTAFRDPVAATRIALKSLAHRYLELHDEIADLDQLIQPLVQELAPSLLKTVGFGIENTAQLLLTTGDNPARLTAEAQFVKLCGVAPLPASSGLQQRHRLNRGGDRDANSALHLAVVTRGAMIETCGSPGRGVPSRIIR</sequence>
<gene>
    <name evidence="3" type="ORF">LI90_1868</name>
</gene>
<reference evidence="4" key="1">
    <citation type="submission" date="2015-04" db="EMBL/GenBank/DDBJ databases">
        <title>Physiological reanalysis, assessment of diazotrophy, and genome sequences of multiple isolates of Streptomyces thermoautotrophicus.</title>
        <authorList>
            <person name="MacKellar D.C."/>
            <person name="Lieber L."/>
            <person name="Norman J."/>
            <person name="Bolger A."/>
            <person name="Tobin C."/>
            <person name="Murray J.W."/>
            <person name="Chang R."/>
            <person name="Ford T."/>
            <person name="Nguyen P.Q."/>
            <person name="Woodward J."/>
            <person name="Permingeat H."/>
            <person name="Joshi N.S."/>
            <person name="Silver P.A."/>
            <person name="Usadel B."/>
            <person name="Rutherford A.W."/>
            <person name="Friesen M."/>
            <person name="Prell J."/>
        </authorList>
    </citation>
    <scope>NUCLEOTIDE SEQUENCE [LARGE SCALE GENOMIC DNA]</scope>
    <source>
        <strain evidence="4">H1</strain>
    </source>
</reference>
<organism evidence="3 4">
    <name type="scientific">Carbonactinospora thermoautotrophica</name>
    <dbReference type="NCBI Taxonomy" id="1469144"/>
    <lineage>
        <taxon>Bacteria</taxon>
        <taxon>Bacillati</taxon>
        <taxon>Actinomycetota</taxon>
        <taxon>Actinomycetes</taxon>
        <taxon>Kitasatosporales</taxon>
        <taxon>Carbonactinosporaceae</taxon>
        <taxon>Carbonactinospora</taxon>
    </lineage>
</organism>
<feature type="domain" description="Transposase IS116/IS110/IS902 C-terminal" evidence="2">
    <location>
        <begin position="114"/>
        <end position="184"/>
    </location>
</feature>
<proteinExistence type="predicted"/>
<dbReference type="PATRIC" id="fig|1469144.10.peg.2018"/>
<name>A0A132MSZ6_9ACTN</name>
<evidence type="ECO:0000313" key="4">
    <source>
        <dbReference type="Proteomes" id="UP000070188"/>
    </source>
</evidence>
<protein>
    <submittedName>
        <fullName evidence="3">Transposase IS116/IS110/IS902 family protein</fullName>
    </submittedName>
</protein>
<accession>A0A132MSZ6</accession>
<dbReference type="PANTHER" id="PTHR33055:SF16">
    <property type="entry name" value="TRANSPOSASE FOR INSERTION SEQUENCE ELEMENT IS1547"/>
    <property type="match status" value="1"/>
</dbReference>
<dbReference type="GO" id="GO:0003677">
    <property type="term" value="F:DNA binding"/>
    <property type="evidence" value="ECO:0007669"/>
    <property type="project" value="InterPro"/>
</dbReference>
<dbReference type="InterPro" id="IPR047650">
    <property type="entry name" value="Transpos_IS110"/>
</dbReference>
<keyword evidence="4" id="KW-1185">Reference proteome</keyword>
<dbReference type="GO" id="GO:0006313">
    <property type="term" value="P:DNA transposition"/>
    <property type="evidence" value="ECO:0007669"/>
    <property type="project" value="InterPro"/>
</dbReference>
<evidence type="ECO:0000256" key="1">
    <source>
        <dbReference type="SAM" id="MobiDB-lite"/>
    </source>
</evidence>
<dbReference type="GO" id="GO:0004803">
    <property type="term" value="F:transposase activity"/>
    <property type="evidence" value="ECO:0007669"/>
    <property type="project" value="InterPro"/>
</dbReference>
<dbReference type="AlphaFoldDB" id="A0A132MSZ6"/>
<evidence type="ECO:0000259" key="2">
    <source>
        <dbReference type="Pfam" id="PF02371"/>
    </source>
</evidence>
<feature type="region of interest" description="Disordered" evidence="1">
    <location>
        <begin position="1"/>
        <end position="37"/>
    </location>
</feature>
<dbReference type="InterPro" id="IPR003346">
    <property type="entry name" value="Transposase_20"/>
</dbReference>
<dbReference type="Pfam" id="PF02371">
    <property type="entry name" value="Transposase_20"/>
    <property type="match status" value="1"/>
</dbReference>
<dbReference type="EMBL" id="LAXD01000001">
    <property type="protein sequence ID" value="KWX00840.1"/>
    <property type="molecule type" value="Genomic_DNA"/>
</dbReference>
<dbReference type="STRING" id="1469144.LI90_1868"/>
<dbReference type="Proteomes" id="UP000070188">
    <property type="component" value="Unassembled WGS sequence"/>
</dbReference>
<comment type="caution">
    <text evidence="3">The sequence shown here is derived from an EMBL/GenBank/DDBJ whole genome shotgun (WGS) entry which is preliminary data.</text>
</comment>
<evidence type="ECO:0000313" key="3">
    <source>
        <dbReference type="EMBL" id="KWX00840.1"/>
    </source>
</evidence>